<reference evidence="2 3" key="1">
    <citation type="submission" date="2018-02" db="EMBL/GenBank/DDBJ databases">
        <title>Subsurface microbial communities from deep shales in Ohio and West Virginia, USA.</title>
        <authorList>
            <person name="Wrighton K."/>
        </authorList>
    </citation>
    <scope>NUCLEOTIDE SEQUENCE [LARGE SCALE GENOMIC DNA]</scope>
    <source>
        <strain evidence="2 3">MARC-MIP3H16</strain>
    </source>
</reference>
<sequence length="48" mass="5772">MRNCKRLNNKNTNKNTNKKLGQRRRKCQGLKKSKNFKIEINSNENYNC</sequence>
<gene>
    <name evidence="2" type="ORF">B0F89_11053</name>
</gene>
<evidence type="ECO:0000256" key="1">
    <source>
        <dbReference type="SAM" id="MobiDB-lite"/>
    </source>
</evidence>
<evidence type="ECO:0000313" key="2">
    <source>
        <dbReference type="EMBL" id="PPK61408.1"/>
    </source>
</evidence>
<dbReference type="AlphaFoldDB" id="A0AB36ZWS8"/>
<evidence type="ECO:0000313" key="3">
    <source>
        <dbReference type="Proteomes" id="UP000239861"/>
    </source>
</evidence>
<protein>
    <submittedName>
        <fullName evidence="2">Uncharacterized protein</fullName>
    </submittedName>
</protein>
<feature type="region of interest" description="Disordered" evidence="1">
    <location>
        <begin position="1"/>
        <end position="30"/>
    </location>
</feature>
<dbReference type="Proteomes" id="UP000239861">
    <property type="component" value="Unassembled WGS sequence"/>
</dbReference>
<feature type="compositionally biased region" description="Basic residues" evidence="1">
    <location>
        <begin position="16"/>
        <end position="30"/>
    </location>
</feature>
<proteinExistence type="predicted"/>
<dbReference type="EMBL" id="PTIW01000010">
    <property type="protein sequence ID" value="PPK61408.1"/>
    <property type="molecule type" value="Genomic_DNA"/>
</dbReference>
<name>A0AB36ZWS8_9BACT</name>
<organism evidence="2 3">
    <name type="scientific">Malaciobacter marinus</name>
    <dbReference type="NCBI Taxonomy" id="505249"/>
    <lineage>
        <taxon>Bacteria</taxon>
        <taxon>Pseudomonadati</taxon>
        <taxon>Campylobacterota</taxon>
        <taxon>Epsilonproteobacteria</taxon>
        <taxon>Campylobacterales</taxon>
        <taxon>Arcobacteraceae</taxon>
        <taxon>Malaciobacter</taxon>
    </lineage>
</organism>
<comment type="caution">
    <text evidence="2">The sequence shown here is derived from an EMBL/GenBank/DDBJ whole genome shotgun (WGS) entry which is preliminary data.</text>
</comment>
<accession>A0AB36ZWS8</accession>
<dbReference type="RefSeq" id="WP_165786214.1">
    <property type="nucleotide sequence ID" value="NZ_PTIW01000010.1"/>
</dbReference>